<dbReference type="GO" id="GO:0016491">
    <property type="term" value="F:oxidoreductase activity"/>
    <property type="evidence" value="ECO:0007669"/>
    <property type="project" value="UniProtKB-KW"/>
</dbReference>
<feature type="active site" evidence="3">
    <location>
        <position position="178"/>
    </location>
</feature>
<dbReference type="AlphaFoldDB" id="A0AA96GGA8"/>
<dbReference type="PANTHER" id="PTHR43580:SF2">
    <property type="entry name" value="CYTOKINE-LIKE NUCLEAR FACTOR N-PAC"/>
    <property type="match status" value="1"/>
</dbReference>
<feature type="domain" description="3-hydroxyisobutyrate dehydrogenase-like NAD-binding" evidence="5">
    <location>
        <begin position="172"/>
        <end position="291"/>
    </location>
</feature>
<dbReference type="GO" id="GO:0051287">
    <property type="term" value="F:NAD binding"/>
    <property type="evidence" value="ECO:0007669"/>
    <property type="project" value="InterPro"/>
</dbReference>
<dbReference type="InterPro" id="IPR015815">
    <property type="entry name" value="HIBADH-related"/>
</dbReference>
<dbReference type="PIRSF" id="PIRSF000103">
    <property type="entry name" value="HIBADH"/>
    <property type="match status" value="1"/>
</dbReference>
<dbReference type="PANTHER" id="PTHR43580">
    <property type="entry name" value="OXIDOREDUCTASE GLYR1-RELATED"/>
    <property type="match status" value="1"/>
</dbReference>
<evidence type="ECO:0000256" key="1">
    <source>
        <dbReference type="ARBA" id="ARBA00023002"/>
    </source>
</evidence>
<dbReference type="Proteomes" id="UP001302719">
    <property type="component" value="Chromosome"/>
</dbReference>
<sequence length="300" mass="32101">MKTPTEKIGFVGVGRMGANMARRLRDVGYPVTAVFDVDGERAKILAQELGCEAVSTPDEVAALSNTIFTVVTDDGAMQEIFSEGHPKSLLKNAEGRLFVNCATLSPHIHMEIEQRVEARGGHSLEACMASSIPQAREGTLYLMCGGTPEVFEQAKPVLTTLSAQLRLIGPAGQAAKVKALVNMVMNINTAGLAEGLGLGDALGLDLTMLREVFSQTGAASRVLETDGADMQHRDHECYFSVAHAAKDSGIAYALAESVGLTLPLAKSTLEQYQRLVKLGKGELDKSGIAELTFKDRCSRY</sequence>
<dbReference type="InterPro" id="IPR008927">
    <property type="entry name" value="6-PGluconate_DH-like_C_sf"/>
</dbReference>
<dbReference type="Gene3D" id="3.40.50.720">
    <property type="entry name" value="NAD(P)-binding Rossmann-like Domain"/>
    <property type="match status" value="1"/>
</dbReference>
<dbReference type="InterPro" id="IPR029154">
    <property type="entry name" value="HIBADH-like_NADP-bd"/>
</dbReference>
<evidence type="ECO:0000259" key="5">
    <source>
        <dbReference type="Pfam" id="PF14833"/>
    </source>
</evidence>
<accession>A0AA96GGA8</accession>
<dbReference type="Pfam" id="PF14833">
    <property type="entry name" value="NAD_binding_11"/>
    <property type="match status" value="1"/>
</dbReference>
<feature type="domain" description="6-phosphogluconate dehydrogenase NADP-binding" evidence="4">
    <location>
        <begin position="7"/>
        <end position="169"/>
    </location>
</feature>
<reference evidence="6 7" key="1">
    <citation type="submission" date="2023-01" db="EMBL/GenBank/DDBJ databases">
        <title>Cultivation and genomic characterization of new, ubiquitous marine nitrite-oxidizing bacteria from the Nitrospirales.</title>
        <authorList>
            <person name="Mueller A.J."/>
            <person name="Daebeler A."/>
            <person name="Herbold C.W."/>
            <person name="Kirkegaard R.H."/>
            <person name="Daims H."/>
        </authorList>
    </citation>
    <scope>NUCLEOTIDE SEQUENCE [LARGE SCALE GENOMIC DNA]</scope>
    <source>
        <strain evidence="6 7">VA</strain>
    </source>
</reference>
<evidence type="ECO:0000313" key="7">
    <source>
        <dbReference type="Proteomes" id="UP001302719"/>
    </source>
</evidence>
<gene>
    <name evidence="6" type="ORF">PP769_18960</name>
</gene>
<evidence type="ECO:0000256" key="3">
    <source>
        <dbReference type="PIRSR" id="PIRSR000103-1"/>
    </source>
</evidence>
<keyword evidence="7" id="KW-1185">Reference proteome</keyword>
<keyword evidence="1" id="KW-0560">Oxidoreductase</keyword>
<keyword evidence="2" id="KW-0520">NAD</keyword>
<proteinExistence type="predicted"/>
<dbReference type="KEGG" id="nall:PP769_18960"/>
<dbReference type="EMBL" id="CP116967">
    <property type="protein sequence ID" value="WNM58024.1"/>
    <property type="molecule type" value="Genomic_DNA"/>
</dbReference>
<dbReference type="InterPro" id="IPR036291">
    <property type="entry name" value="NAD(P)-bd_dom_sf"/>
</dbReference>
<evidence type="ECO:0000259" key="4">
    <source>
        <dbReference type="Pfam" id="PF03446"/>
    </source>
</evidence>
<dbReference type="InterPro" id="IPR013328">
    <property type="entry name" value="6PGD_dom2"/>
</dbReference>
<name>A0AA96GGA8_9BACT</name>
<dbReference type="SUPFAM" id="SSF48179">
    <property type="entry name" value="6-phosphogluconate dehydrogenase C-terminal domain-like"/>
    <property type="match status" value="1"/>
</dbReference>
<evidence type="ECO:0000313" key="6">
    <source>
        <dbReference type="EMBL" id="WNM58024.1"/>
    </source>
</evidence>
<dbReference type="Gene3D" id="1.10.1040.10">
    <property type="entry name" value="N-(1-d-carboxylethyl)-l-norvaline Dehydrogenase, domain 2"/>
    <property type="match status" value="1"/>
</dbReference>
<evidence type="ECO:0000256" key="2">
    <source>
        <dbReference type="ARBA" id="ARBA00023027"/>
    </source>
</evidence>
<protein>
    <submittedName>
        <fullName evidence="6">NAD(P)-dependent oxidoreductase</fullName>
    </submittedName>
</protein>
<dbReference type="InterPro" id="IPR006115">
    <property type="entry name" value="6PGDH_NADP-bd"/>
</dbReference>
<organism evidence="6 7">
    <name type="scientific">Candidatus Nitrospira allomarina</name>
    <dbReference type="NCBI Taxonomy" id="3020900"/>
    <lineage>
        <taxon>Bacteria</taxon>
        <taxon>Pseudomonadati</taxon>
        <taxon>Nitrospirota</taxon>
        <taxon>Nitrospiria</taxon>
        <taxon>Nitrospirales</taxon>
        <taxon>Nitrospiraceae</taxon>
        <taxon>Nitrospira</taxon>
    </lineage>
</organism>
<dbReference type="Pfam" id="PF03446">
    <property type="entry name" value="NAD_binding_2"/>
    <property type="match status" value="1"/>
</dbReference>
<dbReference type="SUPFAM" id="SSF51735">
    <property type="entry name" value="NAD(P)-binding Rossmann-fold domains"/>
    <property type="match status" value="1"/>
</dbReference>
<dbReference type="RefSeq" id="WP_312643239.1">
    <property type="nucleotide sequence ID" value="NZ_CP116967.1"/>
</dbReference>
<dbReference type="GO" id="GO:0050661">
    <property type="term" value="F:NADP binding"/>
    <property type="evidence" value="ECO:0007669"/>
    <property type="project" value="InterPro"/>
</dbReference>
<dbReference type="InterPro" id="IPR051265">
    <property type="entry name" value="HIBADH-related_NP60_sf"/>
</dbReference>